<proteinExistence type="predicted"/>
<feature type="compositionally biased region" description="Gly residues" evidence="1">
    <location>
        <begin position="890"/>
        <end position="903"/>
    </location>
</feature>
<sequence length="1162" mass="122967">MSGFSTKEEFFGALRENRERADGRAKAAIAEEIADEAEAFGDDEVTATSLVELMSSYHGSGEQVKYPVVFARLLRLWDRNPKAFDDWEAHRVFWYFKWVGSGLLTTPDVPLPAIRGWIGEMRKRYEAADYGLQPVYGQLYSLAQHVGEGEELAYELWATRGRTRMSDCEACEARSRAEYHFGRGEDALGMAELEPTLDGRSTCEEEPHASQSVALLPLARLGRMDEARGAHLASYRTVRGREAYLASVGRHLEFCALTGNEARGLELLAQNRALFGFTAAPLSRLEFLTKVEVLLRRLVAVGHADTPCGGPLGREWTVAELLASVAADGEALAARFDARNGNATVSGRRAARLALDPLVAELNLGVRAAVLEGAETPVAVPSAAVYPSQATETVVPDDFASLVAEALVLDKQFHPDARRLWDALLERADGADADEVDDVLRGEIATERASRAHQERDWDAVNAYFLEAAASYSRAGRPDRAIASAARVQWSKATRGDQDTDAAAVTEETWPELNALLQQIDALLAAGNLGPNLADAQVQKLVVHQSRVFAARHAAIRAADPADRERWLAVFRAETDRMVREGNTFEAPQRLALVMEAVAEYDATHDDPKAAEPLARHALQIFTDLAWPWRLHRTRMLLGLSLAGQDRHAEALQTLQTGIAEAHPAVDPNELTPLYRLLAETALQAGEPATAVRAFAEAAVRLDREGDAFGAVETRWRMSSALASQGQMADAVAVLETLVEVPLRGDGGYAEDEAAGSSKAAVGGSSADGTEASAIAGAGSSEELAGAAGASASRSVEARAGAGVGSSEELAEAAGGCALSGAEARAAAGAESSQELAEAADVSALSGAEAGTVVGAESSEELGASVPSGSEPGARDEASGLGETDAEGVVGLGDGVPGGGVPGDGAEASGEIVGGRAASSGPFKAVKHPSRADMLMVQVRADLARGLLALDEPRAAAVEFLHVADAVDGWPDASRLTAAAAEAAGALALARNWEGARAAWARAVASNAVAPRVPDMTEALRDMAGETINAFGADGADEALGYLDEADRMRVDFVEASSAQFLSVEIDEAQTCYTRGWVLNAAGRPEEAIVQLERAALLYDRPGFSGIPPRFDAIRQAAVIEYRSLDRKDAAKARLDRAIADAEVAGHSDGVATLRKLRDAIS</sequence>
<dbReference type="SUPFAM" id="SSF48452">
    <property type="entry name" value="TPR-like"/>
    <property type="match status" value="2"/>
</dbReference>
<reference evidence="2 3" key="1">
    <citation type="journal article" date="2009" name="Stand. Genomic Sci.">
        <title>Complete genome sequence of Catenulispora acidiphila type strain (ID 139908).</title>
        <authorList>
            <person name="Copeland A."/>
            <person name="Lapidus A."/>
            <person name="Glavina Del Rio T."/>
            <person name="Nolan M."/>
            <person name="Lucas S."/>
            <person name="Chen F."/>
            <person name="Tice H."/>
            <person name="Cheng J.F."/>
            <person name="Bruce D."/>
            <person name="Goodwin L."/>
            <person name="Pitluck S."/>
            <person name="Mikhailova N."/>
            <person name="Pati A."/>
            <person name="Ivanova N."/>
            <person name="Mavromatis K."/>
            <person name="Chen A."/>
            <person name="Palaniappan K."/>
            <person name="Chain P."/>
            <person name="Land M."/>
            <person name="Hauser L."/>
            <person name="Chang Y.J."/>
            <person name="Jeffries C.D."/>
            <person name="Chertkov O."/>
            <person name="Brettin T."/>
            <person name="Detter J.C."/>
            <person name="Han C."/>
            <person name="Ali Z."/>
            <person name="Tindall B.J."/>
            <person name="Goker M."/>
            <person name="Bristow J."/>
            <person name="Eisen J.A."/>
            <person name="Markowitz V."/>
            <person name="Hugenholtz P."/>
            <person name="Kyrpides N.C."/>
            <person name="Klenk H.P."/>
        </authorList>
    </citation>
    <scope>NUCLEOTIDE SEQUENCE [LARGE SCALE GENOMIC DNA]</scope>
    <source>
        <strain evidence="3">DSM 44928 / JCM 14897 / NBRC 102108 / NRRL B-24433 / ID139908</strain>
    </source>
</reference>
<protein>
    <submittedName>
        <fullName evidence="2">Tetratricopeptide TPR_4</fullName>
    </submittedName>
</protein>
<dbReference type="KEGG" id="cai:Caci_0694"/>
<dbReference type="AlphaFoldDB" id="C7PZ73"/>
<dbReference type="InParanoid" id="C7PZ73"/>
<evidence type="ECO:0000256" key="1">
    <source>
        <dbReference type="SAM" id="MobiDB-lite"/>
    </source>
</evidence>
<dbReference type="InterPro" id="IPR011990">
    <property type="entry name" value="TPR-like_helical_dom_sf"/>
</dbReference>
<feature type="region of interest" description="Disordered" evidence="1">
    <location>
        <begin position="857"/>
        <end position="904"/>
    </location>
</feature>
<dbReference type="eggNOG" id="COG0457">
    <property type="taxonomic scope" value="Bacteria"/>
</dbReference>
<dbReference type="Gene3D" id="1.25.40.10">
    <property type="entry name" value="Tetratricopeptide repeat domain"/>
    <property type="match status" value="2"/>
</dbReference>
<dbReference type="HOGENOM" id="CLU_011855_0_0_11"/>
<organism evidence="2 3">
    <name type="scientific">Catenulispora acidiphila (strain DSM 44928 / JCM 14897 / NBRC 102108 / NRRL B-24433 / ID139908)</name>
    <dbReference type="NCBI Taxonomy" id="479433"/>
    <lineage>
        <taxon>Bacteria</taxon>
        <taxon>Bacillati</taxon>
        <taxon>Actinomycetota</taxon>
        <taxon>Actinomycetes</taxon>
        <taxon>Catenulisporales</taxon>
        <taxon>Catenulisporaceae</taxon>
        <taxon>Catenulispora</taxon>
    </lineage>
</organism>
<gene>
    <name evidence="2" type="ordered locus">Caci_0694</name>
</gene>
<name>C7PZ73_CATAD</name>
<dbReference type="Proteomes" id="UP000000851">
    <property type="component" value="Chromosome"/>
</dbReference>
<accession>C7PZ73</accession>
<keyword evidence="3" id="KW-1185">Reference proteome</keyword>
<dbReference type="OrthoDB" id="56388at2"/>
<evidence type="ECO:0000313" key="2">
    <source>
        <dbReference type="EMBL" id="ACU69629.1"/>
    </source>
</evidence>
<dbReference type="STRING" id="479433.Caci_0694"/>
<dbReference type="RefSeq" id="WP_012784924.1">
    <property type="nucleotide sequence ID" value="NC_013131.1"/>
</dbReference>
<evidence type="ECO:0000313" key="3">
    <source>
        <dbReference type="Proteomes" id="UP000000851"/>
    </source>
</evidence>
<dbReference type="EMBL" id="CP001700">
    <property type="protein sequence ID" value="ACU69629.1"/>
    <property type="molecule type" value="Genomic_DNA"/>
</dbReference>